<dbReference type="PANTHER" id="PTHR35630:SF2">
    <property type="entry name" value="LEGUMINOSIN GROUP486 SECRETED PEPTIDE"/>
    <property type="match status" value="1"/>
</dbReference>
<evidence type="ECO:0008006" key="4">
    <source>
        <dbReference type="Google" id="ProtNLM"/>
    </source>
</evidence>
<dbReference type="PANTHER" id="PTHR35630">
    <property type="entry name" value="LEGUMINOSIN GROUP486 SECRETED PEPTIDE"/>
    <property type="match status" value="1"/>
</dbReference>
<keyword evidence="1" id="KW-0732">Signal</keyword>
<evidence type="ECO:0000256" key="1">
    <source>
        <dbReference type="SAM" id="SignalP"/>
    </source>
</evidence>
<protein>
    <recommendedName>
        <fullName evidence="4">Cystatin domain-containing protein</fullName>
    </recommendedName>
</protein>
<feature type="signal peptide" evidence="1">
    <location>
        <begin position="1"/>
        <end position="27"/>
    </location>
</feature>
<accession>A0A6B9VEF8</accession>
<dbReference type="Proteomes" id="UP000464620">
    <property type="component" value="Chromosome B09"/>
</dbReference>
<feature type="chain" id="PRO_5025498703" description="Cystatin domain-containing protein" evidence="1">
    <location>
        <begin position="28"/>
        <end position="153"/>
    </location>
</feature>
<organism evidence="2 3">
    <name type="scientific">Arachis hypogaea</name>
    <name type="common">Peanut</name>
    <dbReference type="NCBI Taxonomy" id="3818"/>
    <lineage>
        <taxon>Eukaryota</taxon>
        <taxon>Viridiplantae</taxon>
        <taxon>Streptophyta</taxon>
        <taxon>Embryophyta</taxon>
        <taxon>Tracheophyta</taxon>
        <taxon>Spermatophyta</taxon>
        <taxon>Magnoliopsida</taxon>
        <taxon>eudicotyledons</taxon>
        <taxon>Gunneridae</taxon>
        <taxon>Pentapetalae</taxon>
        <taxon>rosids</taxon>
        <taxon>fabids</taxon>
        <taxon>Fabales</taxon>
        <taxon>Fabaceae</taxon>
        <taxon>Papilionoideae</taxon>
        <taxon>50 kb inversion clade</taxon>
        <taxon>dalbergioids sensu lato</taxon>
        <taxon>Dalbergieae</taxon>
        <taxon>Pterocarpus clade</taxon>
        <taxon>Arachis</taxon>
    </lineage>
</organism>
<name>A0A6B9VEF8_ARAHY</name>
<evidence type="ECO:0000313" key="2">
    <source>
        <dbReference type="EMBL" id="QHN79325.1"/>
    </source>
</evidence>
<dbReference type="Gramene" id="arahy.Tifrunner.gnm2.ann2.Ah19g502300.1">
    <property type="protein sequence ID" value="arahy.Tifrunner.gnm2.ann2.Ah19g502300.1-CDS-1"/>
    <property type="gene ID" value="arahy.Tifrunner.gnm2.ann2.Ah19g502300"/>
</dbReference>
<evidence type="ECO:0000313" key="3">
    <source>
        <dbReference type="Proteomes" id="UP000464620"/>
    </source>
</evidence>
<reference evidence="2 3" key="1">
    <citation type="submission" date="2020-01" db="EMBL/GenBank/DDBJ databases">
        <title>Genome sequence of Arachis hypogaea, cultivar Shitouqi.</title>
        <authorList>
            <person name="Zhuang W."/>
            <person name="Chen H."/>
            <person name="Varshney R."/>
            <person name="Wang D."/>
            <person name="Ming R."/>
        </authorList>
    </citation>
    <scope>NUCLEOTIDE SEQUENCE [LARGE SCALE GENOMIC DNA]</scope>
    <source>
        <tissue evidence="2">Young leaf</tissue>
    </source>
</reference>
<gene>
    <name evidence="2" type="ORF">DS421_19g669090</name>
</gene>
<dbReference type="AlphaFoldDB" id="A0A6B9VEF8"/>
<proteinExistence type="predicted"/>
<dbReference type="EMBL" id="CP031001">
    <property type="protein sequence ID" value="QHN79325.1"/>
    <property type="molecule type" value="Genomic_DNA"/>
</dbReference>
<sequence length="153" mass="17404">MSMPFHASLLLLSLVLVVGCLTTTSSASSPYTNARKNLIESNSTAIKASDNDVLLTFINEVYDKNIAVFMFFNLEDKRTLLVSGVLVQRYSDRQRQTGLIYFDVLCVIFYQYDPAVDGGHDAVHWSVREDGLYKSYDKEKWVLTKTWRNDNCG</sequence>